<evidence type="ECO:0000313" key="1">
    <source>
        <dbReference type="EMBL" id="OQS54129.1"/>
    </source>
</evidence>
<gene>
    <name evidence="1" type="ORF">EHP00_1138</name>
</gene>
<proteinExistence type="predicted"/>
<keyword evidence="2" id="KW-1185">Reference proteome</keyword>
<reference evidence="1 2" key="1">
    <citation type="journal article" date="2017" name="Environ. Microbiol.">
        <title>Decay of the glycolytic pathway and adaptation to intranuclear parasitism within Enterocytozoonidae microsporidia.</title>
        <authorList>
            <person name="Wiredu Boakye D."/>
            <person name="Jaroenlak P."/>
            <person name="Prachumwat A."/>
            <person name="Williams T.A."/>
            <person name="Bateman K.S."/>
            <person name="Itsathitphaisarn O."/>
            <person name="Sritunyalucksana K."/>
            <person name="Paszkiewicz K.H."/>
            <person name="Moore K.A."/>
            <person name="Stentiford G.D."/>
            <person name="Williams B.A."/>
        </authorList>
    </citation>
    <scope>NUCLEOTIDE SEQUENCE [LARGE SCALE GENOMIC DNA]</scope>
    <source>
        <strain evidence="1 2">TH1</strain>
    </source>
</reference>
<name>A0A1W0E4K1_9MICR</name>
<sequence>MEYKMYIALRKLYLRPENMKKRFQKAKEWMYIPKDHRRKVLWSDESPFERLNCPKISYVRRKQGNGIGKENLTGTIKHGGGKIMLWECFSYSGVGNKCESMGKWIVFNILRSVRKTWKNLSINWE</sequence>
<dbReference type="AlphaFoldDB" id="A0A1W0E4K1"/>
<protein>
    <submittedName>
        <fullName evidence="1">Transposable</fullName>
    </submittedName>
</protein>
<dbReference type="EMBL" id="MNPJ01000022">
    <property type="protein sequence ID" value="OQS54129.1"/>
    <property type="molecule type" value="Genomic_DNA"/>
</dbReference>
<organism evidence="1 2">
    <name type="scientific">Ecytonucleospora hepatopenaei</name>
    <dbReference type="NCBI Taxonomy" id="646526"/>
    <lineage>
        <taxon>Eukaryota</taxon>
        <taxon>Fungi</taxon>
        <taxon>Fungi incertae sedis</taxon>
        <taxon>Microsporidia</taxon>
        <taxon>Enterocytozoonidae</taxon>
        <taxon>Ecytonucleospora</taxon>
    </lineage>
</organism>
<evidence type="ECO:0000313" key="2">
    <source>
        <dbReference type="Proteomes" id="UP000192758"/>
    </source>
</evidence>
<dbReference type="VEuPathDB" id="MicrosporidiaDB:EHP00_1138"/>
<dbReference type="GO" id="GO:0003676">
    <property type="term" value="F:nucleic acid binding"/>
    <property type="evidence" value="ECO:0007669"/>
    <property type="project" value="InterPro"/>
</dbReference>
<dbReference type="Gene3D" id="3.30.420.10">
    <property type="entry name" value="Ribonuclease H-like superfamily/Ribonuclease H"/>
    <property type="match status" value="1"/>
</dbReference>
<comment type="caution">
    <text evidence="1">The sequence shown here is derived from an EMBL/GenBank/DDBJ whole genome shotgun (WGS) entry which is preliminary data.</text>
</comment>
<dbReference type="InterPro" id="IPR036397">
    <property type="entry name" value="RNaseH_sf"/>
</dbReference>
<dbReference type="Proteomes" id="UP000192758">
    <property type="component" value="Unassembled WGS sequence"/>
</dbReference>
<dbReference type="OrthoDB" id="2193700at2759"/>
<accession>A0A1W0E4K1</accession>